<evidence type="ECO:0000256" key="1">
    <source>
        <dbReference type="ARBA" id="ARBA00004613"/>
    </source>
</evidence>
<dbReference type="InterPro" id="IPR036816">
    <property type="entry name" value="RNaseA-like_dom_sf"/>
</dbReference>
<evidence type="ECO:0000256" key="12">
    <source>
        <dbReference type="ARBA" id="ARBA00040186"/>
    </source>
</evidence>
<feature type="chain" id="PRO_5044965934" description="Ribonuclease 4" evidence="14">
    <location>
        <begin position="29"/>
        <end position="159"/>
    </location>
</feature>
<dbReference type="PRINTS" id="PR00794">
    <property type="entry name" value="RIBONUCLEASE"/>
</dbReference>
<reference evidence="16" key="1">
    <citation type="submission" date="2023-12" db="EMBL/GenBank/DDBJ databases">
        <authorList>
            <person name="Brown T."/>
        </authorList>
    </citation>
    <scope>NUCLEOTIDE SEQUENCE</scope>
</reference>
<evidence type="ECO:0000256" key="6">
    <source>
        <dbReference type="ARBA" id="ARBA00022729"/>
    </source>
</evidence>
<evidence type="ECO:0000256" key="3">
    <source>
        <dbReference type="ARBA" id="ARBA00022525"/>
    </source>
</evidence>
<evidence type="ECO:0000256" key="11">
    <source>
        <dbReference type="ARBA" id="ARBA00023283"/>
    </source>
</evidence>
<evidence type="ECO:0000313" key="17">
    <source>
        <dbReference type="Proteomes" id="UP001314169"/>
    </source>
</evidence>
<dbReference type="PANTHER" id="PTHR11437:SF53">
    <property type="entry name" value="RIBONUCLEASE 4"/>
    <property type="match status" value="1"/>
</dbReference>
<proteinExistence type="inferred from homology"/>
<accession>A0ABN9ZT75</accession>
<keyword evidence="10" id="KW-1015">Disulfide bond</keyword>
<dbReference type="Pfam" id="PF00074">
    <property type="entry name" value="RnaseA"/>
    <property type="match status" value="1"/>
</dbReference>
<comment type="function">
    <text evidence="13">Cleaves preferentially after uridine bases. Has antimicrobial activity against uropathogenic E.coli (UPEC). Probably contributes to urinary tract sterility.</text>
</comment>
<evidence type="ECO:0000313" key="16">
    <source>
        <dbReference type="EMBL" id="CAK6440843.1"/>
    </source>
</evidence>
<dbReference type="InterPro" id="IPR023412">
    <property type="entry name" value="RNaseA_domain"/>
</dbReference>
<evidence type="ECO:0000256" key="5">
    <source>
        <dbReference type="ARBA" id="ARBA00022722"/>
    </source>
</evidence>
<evidence type="ECO:0000256" key="13">
    <source>
        <dbReference type="ARBA" id="ARBA00045536"/>
    </source>
</evidence>
<organism evidence="16 17">
    <name type="scientific">Pipistrellus nathusii</name>
    <name type="common">Nathusius' pipistrelle</name>
    <dbReference type="NCBI Taxonomy" id="59473"/>
    <lineage>
        <taxon>Eukaryota</taxon>
        <taxon>Metazoa</taxon>
        <taxon>Chordata</taxon>
        <taxon>Craniata</taxon>
        <taxon>Vertebrata</taxon>
        <taxon>Euteleostomi</taxon>
        <taxon>Mammalia</taxon>
        <taxon>Eutheria</taxon>
        <taxon>Laurasiatheria</taxon>
        <taxon>Chiroptera</taxon>
        <taxon>Yangochiroptera</taxon>
        <taxon>Vespertilionidae</taxon>
        <taxon>Pipistrellus</taxon>
    </lineage>
</organism>
<feature type="domain" description="Ribonuclease A-domain" evidence="15">
    <location>
        <begin position="28"/>
        <end position="159"/>
    </location>
</feature>
<comment type="subcellular location">
    <subcellularLocation>
        <location evidence="1">Secreted</location>
    </subcellularLocation>
</comment>
<dbReference type="Proteomes" id="UP001314169">
    <property type="component" value="Chromosome 2"/>
</dbReference>
<protein>
    <recommendedName>
        <fullName evidence="12">Ribonuclease 4</fullName>
    </recommendedName>
</protein>
<feature type="signal peptide" evidence="14">
    <location>
        <begin position="1"/>
        <end position="28"/>
    </location>
</feature>
<dbReference type="InterPro" id="IPR001427">
    <property type="entry name" value="RNaseA"/>
</dbReference>
<gene>
    <name evidence="16" type="ORF">MPIPNATIZW_LOCUS9149</name>
</gene>
<dbReference type="SMART" id="SM00092">
    <property type="entry name" value="RNAse_Pc"/>
    <property type="match status" value="1"/>
</dbReference>
<comment type="similarity">
    <text evidence="2 14">Belongs to the pancreatic ribonuclease family.</text>
</comment>
<keyword evidence="8 14" id="KW-0378">Hydrolase</keyword>
<evidence type="ECO:0000256" key="7">
    <source>
        <dbReference type="ARBA" id="ARBA00022759"/>
    </source>
</evidence>
<keyword evidence="11" id="KW-0873">Pyrrolidone carboxylic acid</keyword>
<keyword evidence="6 14" id="KW-0732">Signal</keyword>
<dbReference type="PANTHER" id="PTHR11437">
    <property type="entry name" value="RIBONUCLEASE"/>
    <property type="match status" value="1"/>
</dbReference>
<keyword evidence="4" id="KW-0929">Antimicrobial</keyword>
<dbReference type="InterPro" id="IPR023411">
    <property type="entry name" value="RNaseA_AS"/>
</dbReference>
<dbReference type="CDD" id="cd06265">
    <property type="entry name" value="RNase_A_canonical"/>
    <property type="match status" value="1"/>
</dbReference>
<sequence length="159" mass="18152">MALQKPLSLLLLLLLTLLGLRLVKLLYGETPYEKFQRQHVDSEGSGGADLYCNTMMERRGMTSGHCKDSNTFIHENIRTIKNICKNPNIQCKRGRMNCHEGVVKVTDCKHTRSKAPYSSDRVIMERYQPPMCNYQAWASTRRVVIACEDNPLVPVHLDS</sequence>
<evidence type="ECO:0000259" key="15">
    <source>
        <dbReference type="SMART" id="SM00092"/>
    </source>
</evidence>
<keyword evidence="7 14" id="KW-0255">Endonuclease</keyword>
<dbReference type="PROSITE" id="PS00127">
    <property type="entry name" value="RNASE_PANCREATIC"/>
    <property type="match status" value="1"/>
</dbReference>
<evidence type="ECO:0000256" key="4">
    <source>
        <dbReference type="ARBA" id="ARBA00022529"/>
    </source>
</evidence>
<keyword evidence="5 14" id="KW-0540">Nuclease</keyword>
<name>A0ABN9ZT75_PIPNA</name>
<dbReference type="EMBL" id="OY882859">
    <property type="protein sequence ID" value="CAK6440843.1"/>
    <property type="molecule type" value="Genomic_DNA"/>
</dbReference>
<evidence type="ECO:0000256" key="8">
    <source>
        <dbReference type="ARBA" id="ARBA00022801"/>
    </source>
</evidence>
<evidence type="ECO:0000256" key="2">
    <source>
        <dbReference type="ARBA" id="ARBA00005600"/>
    </source>
</evidence>
<dbReference type="Gene3D" id="3.10.130.10">
    <property type="entry name" value="Ribonuclease A-like domain"/>
    <property type="match status" value="1"/>
</dbReference>
<evidence type="ECO:0000256" key="9">
    <source>
        <dbReference type="ARBA" id="ARBA00023022"/>
    </source>
</evidence>
<keyword evidence="9" id="KW-0044">Antibiotic</keyword>
<dbReference type="SUPFAM" id="SSF54076">
    <property type="entry name" value="RNase A-like"/>
    <property type="match status" value="1"/>
</dbReference>
<evidence type="ECO:0000256" key="10">
    <source>
        <dbReference type="ARBA" id="ARBA00023157"/>
    </source>
</evidence>
<keyword evidence="17" id="KW-1185">Reference proteome</keyword>
<evidence type="ECO:0000256" key="14">
    <source>
        <dbReference type="RuleBase" id="RU000651"/>
    </source>
</evidence>
<keyword evidence="3" id="KW-0964">Secreted</keyword>